<organism evidence="2 3">
    <name type="scientific">Moheibacter stercoris</name>
    <dbReference type="NCBI Taxonomy" id="1628251"/>
    <lineage>
        <taxon>Bacteria</taxon>
        <taxon>Pseudomonadati</taxon>
        <taxon>Bacteroidota</taxon>
        <taxon>Flavobacteriia</taxon>
        <taxon>Flavobacteriales</taxon>
        <taxon>Weeksellaceae</taxon>
        <taxon>Moheibacter</taxon>
    </lineage>
</organism>
<sequence>MRLTKYLLALGISGFLMLTGCSSDDENSSSTQEEWGQVQLKFENQFKDLSPIILNQTIQTSSNGQKHLFSKLQYIVSNISLINQSGQEFQYHFNNPDKGAFIIDQGNAILNEITVSLDSIPAGNYTQIKFGLGISPNAYLLGLDHQGQFWAQASNAGMTWSWAAGYVFSVLEGKYGTESPDVNFSSHSGNMGDVLANGTPNLYREIQLSFPVTMEVSAQRYPAIHILADLNQFLSGETPILLDNSNQDAMGSSEHLVNVTKNLSKMFSIDHIHQN</sequence>
<keyword evidence="3" id="KW-1185">Reference proteome</keyword>
<accession>A0ABV2LTQ1</accession>
<evidence type="ECO:0000313" key="3">
    <source>
        <dbReference type="Proteomes" id="UP001549146"/>
    </source>
</evidence>
<dbReference type="InterPro" id="IPR046863">
    <property type="entry name" value="MbnP-like_dom"/>
</dbReference>
<dbReference type="Pfam" id="PF20243">
    <property type="entry name" value="MbnP"/>
    <property type="match status" value="1"/>
</dbReference>
<protein>
    <recommendedName>
        <fullName evidence="1">Copper-binding protein MbnP-like domain-containing protein</fullName>
    </recommendedName>
</protein>
<gene>
    <name evidence="2" type="ORF">ABID46_001512</name>
</gene>
<comment type="caution">
    <text evidence="2">The sequence shown here is derived from an EMBL/GenBank/DDBJ whole genome shotgun (WGS) entry which is preliminary data.</text>
</comment>
<dbReference type="EMBL" id="JBEPMO010000007">
    <property type="protein sequence ID" value="MET3731930.1"/>
    <property type="molecule type" value="Genomic_DNA"/>
</dbReference>
<evidence type="ECO:0000313" key="2">
    <source>
        <dbReference type="EMBL" id="MET3731930.1"/>
    </source>
</evidence>
<reference evidence="2 3" key="1">
    <citation type="submission" date="2024-06" db="EMBL/GenBank/DDBJ databases">
        <title>Genomic Encyclopedia of Type Strains, Phase IV (KMG-IV): sequencing the most valuable type-strain genomes for metagenomic binning, comparative biology and taxonomic classification.</title>
        <authorList>
            <person name="Goeker M."/>
        </authorList>
    </citation>
    <scope>NUCLEOTIDE SEQUENCE [LARGE SCALE GENOMIC DNA]</scope>
    <source>
        <strain evidence="2 3">DSM 29388</strain>
    </source>
</reference>
<dbReference type="Proteomes" id="UP001549146">
    <property type="component" value="Unassembled WGS sequence"/>
</dbReference>
<name>A0ABV2LTQ1_9FLAO</name>
<proteinExistence type="predicted"/>
<feature type="domain" description="Copper-binding protein MbnP-like" evidence="1">
    <location>
        <begin position="36"/>
        <end position="238"/>
    </location>
</feature>
<dbReference type="RefSeq" id="WP_354508657.1">
    <property type="nucleotide sequence ID" value="NZ_JBEPMO010000007.1"/>
</dbReference>
<evidence type="ECO:0000259" key="1">
    <source>
        <dbReference type="Pfam" id="PF20243"/>
    </source>
</evidence>
<dbReference type="PROSITE" id="PS51257">
    <property type="entry name" value="PROKAR_LIPOPROTEIN"/>
    <property type="match status" value="1"/>
</dbReference>